<organism evidence="1 2">
    <name type="scientific">Chaenocephalus aceratus</name>
    <name type="common">Blackfin icefish</name>
    <name type="synonym">Chaenichthys aceratus</name>
    <dbReference type="NCBI Taxonomy" id="36190"/>
    <lineage>
        <taxon>Eukaryota</taxon>
        <taxon>Metazoa</taxon>
        <taxon>Chordata</taxon>
        <taxon>Craniata</taxon>
        <taxon>Vertebrata</taxon>
        <taxon>Euteleostomi</taxon>
        <taxon>Actinopterygii</taxon>
        <taxon>Neopterygii</taxon>
        <taxon>Teleostei</taxon>
        <taxon>Neoteleostei</taxon>
        <taxon>Acanthomorphata</taxon>
        <taxon>Eupercaria</taxon>
        <taxon>Perciformes</taxon>
        <taxon>Notothenioidei</taxon>
        <taxon>Channichthyidae</taxon>
        <taxon>Chaenocephalus</taxon>
    </lineage>
</organism>
<reference evidence="1" key="1">
    <citation type="submission" date="2022-05" db="EMBL/GenBank/DDBJ databases">
        <title>Chromosome-level genome of Chaenocephalus aceratus.</title>
        <authorList>
            <person name="Park H."/>
        </authorList>
    </citation>
    <scope>NUCLEOTIDE SEQUENCE</scope>
    <source>
        <strain evidence="1">KU_202001</strain>
    </source>
</reference>
<dbReference type="Proteomes" id="UP001057452">
    <property type="component" value="Chromosome 2"/>
</dbReference>
<sequence>MAHCDKNPSWRPRTEGEADRTAVLPPLTADGSITPPSAPPGVADHADVTQSSLSQGGGLHQLLGGGHRQVRGAGRQEEGEHVQ</sequence>
<proteinExistence type="predicted"/>
<gene>
    <name evidence="1" type="ORF">KUCAC02_000952</name>
</gene>
<keyword evidence="2" id="KW-1185">Reference proteome</keyword>
<evidence type="ECO:0000313" key="2">
    <source>
        <dbReference type="Proteomes" id="UP001057452"/>
    </source>
</evidence>
<name>A0ACB9XUT2_CHAAC</name>
<dbReference type="EMBL" id="CM043786">
    <property type="protein sequence ID" value="KAI4831410.1"/>
    <property type="molecule type" value="Genomic_DNA"/>
</dbReference>
<evidence type="ECO:0000313" key="1">
    <source>
        <dbReference type="EMBL" id="KAI4831410.1"/>
    </source>
</evidence>
<protein>
    <submittedName>
        <fullName evidence="1">Uncharacterized protein</fullName>
    </submittedName>
</protein>
<accession>A0ACB9XUT2</accession>
<comment type="caution">
    <text evidence="1">The sequence shown here is derived from an EMBL/GenBank/DDBJ whole genome shotgun (WGS) entry which is preliminary data.</text>
</comment>